<dbReference type="SMART" id="SM00471">
    <property type="entry name" value="HDc"/>
    <property type="match status" value="1"/>
</dbReference>
<feature type="domain" description="HD-GYP" evidence="1">
    <location>
        <begin position="138"/>
        <end position="336"/>
    </location>
</feature>
<dbReference type="Pfam" id="PF13487">
    <property type="entry name" value="HD_5"/>
    <property type="match status" value="1"/>
</dbReference>
<gene>
    <name evidence="2" type="ORF">GCM10007392_31610</name>
</gene>
<sequence>MIKRIPVTSLRVGMYISDLNTDWIPHYNYSRKGKIGSEAVIEKIRDLGVSELYIDTARGLDSPDGIPLEEIDRLNEAALQKVGAQTHYNRPRVELEIERHRAGDLHDEAKQLIDTVMGDVKLGRSIDVDSVNDVADNLLESVLRNHNALSSLGRIRHKDAYLMEHSVNLAVLMSVYGRYRQFERTTLHDIMVGALLHDIGKIKIPDDVLHKPGRLNDREFEIIKRHALFSEEILKTTPGISPLTVCVAAQHHEKIDGSGYPHGLKGNEISEYGKMTAIVDVYDAITSDRVYHRGIPPTAAMKKLLEWTEHHLDRRLVETFIKCMGIYPVGSLVELESGLMGVVVEINEHSQLAPTVRLFYNRKLRQPVSLRLVDLSKPGNQDRIVHALDPIKEKVDINALM</sequence>
<reference evidence="2" key="1">
    <citation type="journal article" date="2014" name="Int. J. Syst. Evol. Microbiol.">
        <title>Complete genome sequence of Corynebacterium casei LMG S-19264T (=DSM 44701T), isolated from a smear-ripened cheese.</title>
        <authorList>
            <consortium name="US DOE Joint Genome Institute (JGI-PGF)"/>
            <person name="Walter F."/>
            <person name="Albersmeier A."/>
            <person name="Kalinowski J."/>
            <person name="Ruckert C."/>
        </authorList>
    </citation>
    <scope>NUCLEOTIDE SEQUENCE</scope>
    <source>
        <strain evidence="2">KCTC 22169</strain>
    </source>
</reference>
<keyword evidence="3" id="KW-1185">Reference proteome</keyword>
<reference evidence="2" key="2">
    <citation type="submission" date="2020-09" db="EMBL/GenBank/DDBJ databases">
        <authorList>
            <person name="Sun Q."/>
            <person name="Kim S."/>
        </authorList>
    </citation>
    <scope>NUCLEOTIDE SEQUENCE</scope>
    <source>
        <strain evidence="2">KCTC 22169</strain>
    </source>
</reference>
<dbReference type="PROSITE" id="PS51832">
    <property type="entry name" value="HD_GYP"/>
    <property type="match status" value="1"/>
</dbReference>
<dbReference type="InterPro" id="IPR037522">
    <property type="entry name" value="HD_GYP_dom"/>
</dbReference>
<comment type="caution">
    <text evidence="2">The sequence shown here is derived from an EMBL/GenBank/DDBJ whole genome shotgun (WGS) entry which is preliminary data.</text>
</comment>
<name>A0A918KG13_9GAMM</name>
<dbReference type="InterPro" id="IPR003607">
    <property type="entry name" value="HD/PDEase_dom"/>
</dbReference>
<dbReference type="InterPro" id="IPR021812">
    <property type="entry name" value="DUF3391"/>
</dbReference>
<dbReference type="AlphaFoldDB" id="A0A918KG13"/>
<accession>A0A918KG13</accession>
<dbReference type="Pfam" id="PF11871">
    <property type="entry name" value="DUF3391"/>
    <property type="match status" value="1"/>
</dbReference>
<evidence type="ECO:0000313" key="2">
    <source>
        <dbReference type="EMBL" id="GGX61430.1"/>
    </source>
</evidence>
<dbReference type="CDD" id="cd00077">
    <property type="entry name" value="HDc"/>
    <property type="match status" value="1"/>
</dbReference>
<evidence type="ECO:0000313" key="3">
    <source>
        <dbReference type="Proteomes" id="UP000626148"/>
    </source>
</evidence>
<dbReference type="EMBL" id="BMXR01000008">
    <property type="protein sequence ID" value="GGX61430.1"/>
    <property type="molecule type" value="Genomic_DNA"/>
</dbReference>
<organism evidence="2 3">
    <name type="scientific">Saccharospirillum salsuginis</name>
    <dbReference type="NCBI Taxonomy" id="418750"/>
    <lineage>
        <taxon>Bacteria</taxon>
        <taxon>Pseudomonadati</taxon>
        <taxon>Pseudomonadota</taxon>
        <taxon>Gammaproteobacteria</taxon>
        <taxon>Oceanospirillales</taxon>
        <taxon>Saccharospirillaceae</taxon>
        <taxon>Saccharospirillum</taxon>
    </lineage>
</organism>
<dbReference type="SUPFAM" id="SSF109604">
    <property type="entry name" value="HD-domain/PDEase-like"/>
    <property type="match status" value="1"/>
</dbReference>
<proteinExistence type="predicted"/>
<evidence type="ECO:0000259" key="1">
    <source>
        <dbReference type="PROSITE" id="PS51832"/>
    </source>
</evidence>
<dbReference type="RefSeq" id="WP_189610420.1">
    <property type="nucleotide sequence ID" value="NZ_BMXR01000008.1"/>
</dbReference>
<dbReference type="Proteomes" id="UP000626148">
    <property type="component" value="Unassembled WGS sequence"/>
</dbReference>
<dbReference type="PANTHER" id="PTHR43155:SF2">
    <property type="entry name" value="CYCLIC DI-GMP PHOSPHODIESTERASE PA4108"/>
    <property type="match status" value="1"/>
</dbReference>
<dbReference type="GO" id="GO:0008081">
    <property type="term" value="F:phosphoric diester hydrolase activity"/>
    <property type="evidence" value="ECO:0007669"/>
    <property type="project" value="UniProtKB-ARBA"/>
</dbReference>
<dbReference type="Gene3D" id="1.10.3210.10">
    <property type="entry name" value="Hypothetical protein af1432"/>
    <property type="match status" value="1"/>
</dbReference>
<dbReference type="PANTHER" id="PTHR43155">
    <property type="entry name" value="CYCLIC DI-GMP PHOSPHODIESTERASE PA4108-RELATED"/>
    <property type="match status" value="1"/>
</dbReference>
<protein>
    <submittedName>
        <fullName evidence="2">Phosphodiesterase</fullName>
    </submittedName>
</protein>